<accession>A0A3D5QE76</accession>
<evidence type="ECO:0000256" key="1">
    <source>
        <dbReference type="ARBA" id="ARBA00005534"/>
    </source>
</evidence>
<name>A0A3D5QE76_FLESI</name>
<dbReference type="PROSITE" id="PS01314">
    <property type="entry name" value="UPF0047"/>
    <property type="match status" value="1"/>
</dbReference>
<protein>
    <submittedName>
        <fullName evidence="2">YjbQ family protein</fullName>
    </submittedName>
</protein>
<dbReference type="NCBIfam" id="TIGR00149">
    <property type="entry name" value="TIGR00149_YjbQ"/>
    <property type="match status" value="1"/>
</dbReference>
<organism evidence="2 3">
    <name type="scientific">Flexistipes sinusarabici</name>
    <dbReference type="NCBI Taxonomy" id="2352"/>
    <lineage>
        <taxon>Bacteria</taxon>
        <taxon>Pseudomonadati</taxon>
        <taxon>Deferribacterota</taxon>
        <taxon>Deferribacteres</taxon>
        <taxon>Deferribacterales</taxon>
        <taxon>Flexistipitaceae</taxon>
        <taxon>Flexistipes</taxon>
    </lineage>
</organism>
<dbReference type="InterPro" id="IPR001602">
    <property type="entry name" value="UPF0047_YjbQ-like"/>
</dbReference>
<dbReference type="Pfam" id="PF01894">
    <property type="entry name" value="YjbQ"/>
    <property type="match status" value="1"/>
</dbReference>
<dbReference type="AlphaFoldDB" id="A0A3D5QE76"/>
<dbReference type="Gene3D" id="2.60.120.460">
    <property type="entry name" value="YjbQ-like"/>
    <property type="match status" value="1"/>
</dbReference>
<dbReference type="OMA" id="TWQGIFF"/>
<dbReference type="RefSeq" id="WP_013886209.1">
    <property type="nucleotide sequence ID" value="NZ_JAAZVV010000012.1"/>
</dbReference>
<dbReference type="PANTHER" id="PTHR30615:SF8">
    <property type="entry name" value="UPF0047 PROTEIN C4A8.02C"/>
    <property type="match status" value="1"/>
</dbReference>
<reference evidence="2 3" key="1">
    <citation type="journal article" date="2018" name="Nat. Biotechnol.">
        <title>A standardized bacterial taxonomy based on genome phylogeny substantially revises the tree of life.</title>
        <authorList>
            <person name="Parks D.H."/>
            <person name="Chuvochina M."/>
            <person name="Waite D.W."/>
            <person name="Rinke C."/>
            <person name="Skarshewski A."/>
            <person name="Chaumeil P.A."/>
            <person name="Hugenholtz P."/>
        </authorList>
    </citation>
    <scope>NUCLEOTIDE SEQUENCE [LARGE SCALE GENOMIC DNA]</scope>
    <source>
        <strain evidence="2">UBA8672</strain>
    </source>
</reference>
<evidence type="ECO:0000313" key="2">
    <source>
        <dbReference type="EMBL" id="HCW94165.1"/>
    </source>
</evidence>
<comment type="similarity">
    <text evidence="1">Belongs to the UPF0047 family.</text>
</comment>
<sequence>MEIFKINSTENKQLIDITSKVTSIVDKAGFLEGAVFVYTPHTTAGITINENADPDVSRDIVGFLSKLIPKSYPFAHMEGNSDAHLMSSVIGCSELIPVENGKLMTGTWQGIYFCEFDGPRTRKVYLNFLQPL</sequence>
<evidence type="ECO:0000313" key="3">
    <source>
        <dbReference type="Proteomes" id="UP000262325"/>
    </source>
</evidence>
<dbReference type="PANTHER" id="PTHR30615">
    <property type="entry name" value="UNCHARACTERIZED PROTEIN YJBQ-RELATED"/>
    <property type="match status" value="1"/>
</dbReference>
<proteinExistence type="inferred from homology"/>
<dbReference type="EMBL" id="DPPF01000229">
    <property type="protein sequence ID" value="HCW94165.1"/>
    <property type="molecule type" value="Genomic_DNA"/>
</dbReference>
<dbReference type="InterPro" id="IPR035917">
    <property type="entry name" value="YjbQ-like_sf"/>
</dbReference>
<dbReference type="PIRSF" id="PIRSF004681">
    <property type="entry name" value="UCP004681"/>
    <property type="match status" value="1"/>
</dbReference>
<dbReference type="Proteomes" id="UP000262325">
    <property type="component" value="Unassembled WGS sequence"/>
</dbReference>
<gene>
    <name evidence="2" type="ORF">DHM44_10855</name>
</gene>
<dbReference type="SUPFAM" id="SSF111038">
    <property type="entry name" value="YjbQ-like"/>
    <property type="match status" value="1"/>
</dbReference>
<comment type="caution">
    <text evidence="2">The sequence shown here is derived from an EMBL/GenBank/DDBJ whole genome shotgun (WGS) entry which is preliminary data.</text>
</comment>